<dbReference type="EMBL" id="JAPMOS010000004">
    <property type="protein sequence ID" value="KAJ4462106.1"/>
    <property type="molecule type" value="Genomic_DNA"/>
</dbReference>
<feature type="region of interest" description="Disordered" evidence="4">
    <location>
        <begin position="207"/>
        <end position="234"/>
    </location>
</feature>
<proteinExistence type="inferred from homology"/>
<dbReference type="Pfam" id="PF15341">
    <property type="entry name" value="SLX9"/>
    <property type="match status" value="1"/>
</dbReference>
<feature type="region of interest" description="Disordered" evidence="4">
    <location>
        <begin position="1"/>
        <end position="34"/>
    </location>
</feature>
<keyword evidence="6" id="KW-1185">Reference proteome</keyword>
<comment type="subcellular location">
    <subcellularLocation>
        <location evidence="1">Nucleus</location>
        <location evidence="1">Nucleolus</location>
    </subcellularLocation>
</comment>
<name>A0ABQ8UVH8_9EUKA</name>
<dbReference type="PANTHER" id="PTHR31109:SF2">
    <property type="entry name" value="RIBOSOME BIOGENESIS PROTEIN SLX9 HOMOLOG"/>
    <property type="match status" value="1"/>
</dbReference>
<gene>
    <name evidence="5" type="ORF">PAPYR_1281</name>
</gene>
<comment type="similarity">
    <text evidence="2">Belongs to the SLX9 family.</text>
</comment>
<evidence type="ECO:0008006" key="7">
    <source>
        <dbReference type="Google" id="ProtNLM"/>
    </source>
</evidence>
<organism evidence="5 6">
    <name type="scientific">Paratrimastix pyriformis</name>
    <dbReference type="NCBI Taxonomy" id="342808"/>
    <lineage>
        <taxon>Eukaryota</taxon>
        <taxon>Metamonada</taxon>
        <taxon>Preaxostyla</taxon>
        <taxon>Paratrimastigidae</taxon>
        <taxon>Paratrimastix</taxon>
    </lineage>
</organism>
<feature type="region of interest" description="Disordered" evidence="4">
    <location>
        <begin position="56"/>
        <end position="76"/>
    </location>
</feature>
<dbReference type="PANTHER" id="PTHR31109">
    <property type="entry name" value="PROTEIN FAM207A"/>
    <property type="match status" value="1"/>
</dbReference>
<dbReference type="InterPro" id="IPR028160">
    <property type="entry name" value="Slx9-like"/>
</dbReference>
<keyword evidence="3" id="KW-0539">Nucleus</keyword>
<evidence type="ECO:0000256" key="3">
    <source>
        <dbReference type="ARBA" id="ARBA00023242"/>
    </source>
</evidence>
<evidence type="ECO:0000256" key="4">
    <source>
        <dbReference type="SAM" id="MobiDB-lite"/>
    </source>
</evidence>
<protein>
    <recommendedName>
        <fullName evidence="7">Ribosome biogenesis protein NOP53</fullName>
    </recommendedName>
</protein>
<sequence>MPKEQAKRVRLHPNKKDEEARKVREQEDEEDNPMLKFNVKKKEERRKLKRALFLKDITGGKARAPEEEQEQEDAGALDMKRGTSLEQALQEVCAFIAVAPGNISPQLQELQKERQEKSRKVAAQHSRRAVLEAEAKQMSMVLSHPQYSQNALSVIHRHLSSTLPQAPAPVGTGFTPEVSVAARREQEHQRQIAATAVQFLDSPLAQTALKMAHSKPGKGGAKKGAAPKGKGKKR</sequence>
<feature type="compositionally biased region" description="Basic and acidic residues" evidence="4">
    <location>
        <begin position="14"/>
        <end position="25"/>
    </location>
</feature>
<dbReference type="Proteomes" id="UP001141327">
    <property type="component" value="Unassembled WGS sequence"/>
</dbReference>
<evidence type="ECO:0000256" key="2">
    <source>
        <dbReference type="ARBA" id="ARBA00011022"/>
    </source>
</evidence>
<comment type="caution">
    <text evidence="5">The sequence shown here is derived from an EMBL/GenBank/DDBJ whole genome shotgun (WGS) entry which is preliminary data.</text>
</comment>
<reference evidence="5" key="1">
    <citation type="journal article" date="2022" name="bioRxiv">
        <title>Genomics of Preaxostyla Flagellates Illuminates Evolutionary Transitions and the Path Towards Mitochondrial Loss.</title>
        <authorList>
            <person name="Novak L.V.F."/>
            <person name="Treitli S.C."/>
            <person name="Pyrih J."/>
            <person name="Halakuc P."/>
            <person name="Pipaliya S.V."/>
            <person name="Vacek V."/>
            <person name="Brzon O."/>
            <person name="Soukal P."/>
            <person name="Eme L."/>
            <person name="Dacks J.B."/>
            <person name="Karnkowska A."/>
            <person name="Elias M."/>
            <person name="Hampl V."/>
        </authorList>
    </citation>
    <scope>NUCLEOTIDE SEQUENCE</scope>
    <source>
        <strain evidence="5">RCP-MX</strain>
    </source>
</reference>
<evidence type="ECO:0000256" key="1">
    <source>
        <dbReference type="ARBA" id="ARBA00004604"/>
    </source>
</evidence>
<accession>A0ABQ8UVH8</accession>
<evidence type="ECO:0000313" key="6">
    <source>
        <dbReference type="Proteomes" id="UP001141327"/>
    </source>
</evidence>
<evidence type="ECO:0000313" key="5">
    <source>
        <dbReference type="EMBL" id="KAJ4462106.1"/>
    </source>
</evidence>